<gene>
    <name evidence="2" type="ORF">TPC1_17260</name>
</gene>
<dbReference type="Pfam" id="PF00443">
    <property type="entry name" value="UCH"/>
    <property type="match status" value="1"/>
</dbReference>
<feature type="non-terminal residue" evidence="2">
    <location>
        <position position="1"/>
    </location>
</feature>
<protein>
    <submittedName>
        <fullName evidence="2">Ubiquitin carboxyl-terminal hydrolase family protein</fullName>
    </submittedName>
</protein>
<dbReference type="GO" id="GO:0004843">
    <property type="term" value="F:cysteine-type deubiquitinase activity"/>
    <property type="evidence" value="ECO:0007669"/>
    <property type="project" value="InterPro"/>
</dbReference>
<dbReference type="InterPro" id="IPR018200">
    <property type="entry name" value="USP_CS"/>
</dbReference>
<dbReference type="PROSITE" id="PS50235">
    <property type="entry name" value="USP_3"/>
    <property type="match status" value="1"/>
</dbReference>
<sequence>KIENKHQLCYVNSVLQAITNSNSILKCLLDKVDEQQLLNVEQANIAKLSSDQDIVSALQYFMLYYHISKQDILSSKPLCYSLNMSEYALNEQRDADEFLGELLKKIEAILGPKYKETFEGFQLNFIHCHSCHQVSQQKEIFTSVFIELGNFFQQLKSVQQATLELHRKCSACQKESVYRSSFTKQLPKQLIYTLKRHKLVQNKFQKDKQYMKMPNHVDLTFLNHIHQFEDPQPILQPWMHFTFKDSQITQSDNQEYFKIPGFFEHIQRFYNLQTKMTEPQLIGLPEYLYQLSSVICHMGEAGHGHYFTVLRKDGKLFKLNDSSIAQITNEEYEKTFGGFNNEGTGYMYFYEQCTTEEFDIKSVITPGLSKKIIDDEQKYLSRQHQFTAKVISNSNILPLKPVFNRMQQKIEFQFDYQKSEEEFIDQCKKLINCQIPFKSINLHRCNALNEAQKLIKRDVGHSKQSLQSLLELESYFPSEQLFAIEFVGEEELKYENLQTMQVRVVKTKPFEQFGGIQISKNFELDFGEEFSIQVQQDPQIKQIRDAVAKHLKIDYFQVHLFRLFNNRLFMLNVNPLNQIVQDSATHKLAGDLLVEIGQELTFLDANLQKIAEKSSIYSEFSQFDFAMCKFGDTRLMVDRQLTFEQFSALTLKSGKLLKTNHEYQKKIADVVEKTKTFEVEFGQLMLIQFIGDIQKFLKIDPQRTIKEIPGFLGAEVTKITANNKLQQKVEIYPQYQEKTVEYVFKELNLFRQFNVEVGQKEAQEPNVFILDNKEIHFTAGESYSKYCFRQSFIKNDFKYHKLNLEQQIVPGMKVIQINTEIEEKFANIASPEDQCFLIIYCENQNKHNIFSAGISVDQFLEIVGSNKVLFEGETKNGIRSKSRRVVAKELYRQAYADLTTLCKIWAVLELYTE</sequence>
<dbReference type="PROSITE" id="PS00973">
    <property type="entry name" value="USP_2"/>
    <property type="match status" value="1"/>
</dbReference>
<dbReference type="InterPro" id="IPR028889">
    <property type="entry name" value="USP"/>
</dbReference>
<accession>A0A146K6D0</accession>
<feature type="domain" description="USP" evidence="1">
    <location>
        <begin position="1"/>
        <end position="353"/>
    </location>
</feature>
<dbReference type="GO" id="GO:0016579">
    <property type="term" value="P:protein deubiquitination"/>
    <property type="evidence" value="ECO:0007669"/>
    <property type="project" value="InterPro"/>
</dbReference>
<dbReference type="InterPro" id="IPR038765">
    <property type="entry name" value="Papain-like_cys_pep_sf"/>
</dbReference>
<dbReference type="InterPro" id="IPR001394">
    <property type="entry name" value="Peptidase_C19_UCH"/>
</dbReference>
<dbReference type="Gene3D" id="3.90.70.10">
    <property type="entry name" value="Cysteine proteinases"/>
    <property type="match status" value="1"/>
</dbReference>
<dbReference type="EMBL" id="GDID01005410">
    <property type="protein sequence ID" value="JAP91196.1"/>
    <property type="molecule type" value="Transcribed_RNA"/>
</dbReference>
<proteinExistence type="predicted"/>
<reference evidence="2" key="1">
    <citation type="submission" date="2015-07" db="EMBL/GenBank/DDBJ databases">
        <title>Adaptation to a free-living lifestyle via gene acquisitions in the diplomonad Trepomonas sp. PC1.</title>
        <authorList>
            <person name="Xu F."/>
            <person name="Jerlstrom-Hultqvist J."/>
            <person name="Kolisko M."/>
            <person name="Simpson A.G.B."/>
            <person name="Roger A.J."/>
            <person name="Svard S.G."/>
            <person name="Andersson J.O."/>
        </authorList>
    </citation>
    <scope>NUCLEOTIDE SEQUENCE</scope>
    <source>
        <strain evidence="2">PC1</strain>
    </source>
</reference>
<dbReference type="GO" id="GO:0005829">
    <property type="term" value="C:cytosol"/>
    <property type="evidence" value="ECO:0007669"/>
    <property type="project" value="TreeGrafter"/>
</dbReference>
<dbReference type="CDD" id="cd02257">
    <property type="entry name" value="Peptidase_C19"/>
    <property type="match status" value="1"/>
</dbReference>
<dbReference type="GO" id="GO:0005634">
    <property type="term" value="C:nucleus"/>
    <property type="evidence" value="ECO:0007669"/>
    <property type="project" value="TreeGrafter"/>
</dbReference>
<keyword evidence="2" id="KW-0378">Hydrolase</keyword>
<dbReference type="AlphaFoldDB" id="A0A146K6D0"/>
<dbReference type="PANTHER" id="PTHR24006">
    <property type="entry name" value="UBIQUITIN CARBOXYL-TERMINAL HYDROLASE"/>
    <property type="match status" value="1"/>
</dbReference>
<dbReference type="InterPro" id="IPR050164">
    <property type="entry name" value="Peptidase_C19"/>
</dbReference>
<dbReference type="SUPFAM" id="SSF54001">
    <property type="entry name" value="Cysteine proteinases"/>
    <property type="match status" value="1"/>
</dbReference>
<evidence type="ECO:0000259" key="1">
    <source>
        <dbReference type="PROSITE" id="PS50235"/>
    </source>
</evidence>
<organism evidence="2">
    <name type="scientific">Trepomonas sp. PC1</name>
    <dbReference type="NCBI Taxonomy" id="1076344"/>
    <lineage>
        <taxon>Eukaryota</taxon>
        <taxon>Metamonada</taxon>
        <taxon>Diplomonadida</taxon>
        <taxon>Hexamitidae</taxon>
        <taxon>Hexamitinae</taxon>
        <taxon>Trepomonas</taxon>
    </lineage>
</organism>
<name>A0A146K6D0_9EUKA</name>
<evidence type="ECO:0000313" key="2">
    <source>
        <dbReference type="EMBL" id="JAP91196.1"/>
    </source>
</evidence>